<feature type="binding site" evidence="4">
    <location>
        <position position="337"/>
    </location>
    <ligand>
        <name>substrate</name>
    </ligand>
</feature>
<evidence type="ECO:0000256" key="4">
    <source>
        <dbReference type="PIRSR" id="PIRSR601613-1"/>
    </source>
</evidence>
<evidence type="ECO:0000259" key="5">
    <source>
        <dbReference type="Pfam" id="PF01593"/>
    </source>
</evidence>
<proteinExistence type="inferred from homology"/>
<dbReference type="PANTHER" id="PTHR43563">
    <property type="entry name" value="AMINE OXIDASE"/>
    <property type="match status" value="1"/>
</dbReference>
<evidence type="ECO:0000313" key="7">
    <source>
        <dbReference type="Proteomes" id="UP001178281"/>
    </source>
</evidence>
<comment type="cofactor">
    <cofactor evidence="1">
        <name>FAD</name>
        <dbReference type="ChEBI" id="CHEBI:57692"/>
    </cofactor>
</comment>
<accession>A0AA90SLM7</accession>
<feature type="binding site" evidence="4">
    <location>
        <position position="420"/>
    </location>
    <ligand>
        <name>FAD</name>
        <dbReference type="ChEBI" id="CHEBI:57692"/>
    </ligand>
</feature>
<dbReference type="InterPro" id="IPR002937">
    <property type="entry name" value="Amino_oxidase"/>
</dbReference>
<comment type="similarity">
    <text evidence="2">Belongs to the flavin monoamine oxidase family.</text>
</comment>
<comment type="caution">
    <text evidence="6">The sequence shown here is derived from an EMBL/GenBank/DDBJ whole genome shotgun (WGS) entry which is preliminary data.</text>
</comment>
<name>A0AA90SLM7_9ACTN</name>
<dbReference type="GO" id="GO:0016491">
    <property type="term" value="F:oxidoreductase activity"/>
    <property type="evidence" value="ECO:0007669"/>
    <property type="project" value="UniProtKB-KW"/>
</dbReference>
<evidence type="ECO:0000256" key="3">
    <source>
        <dbReference type="ARBA" id="ARBA00023002"/>
    </source>
</evidence>
<evidence type="ECO:0000256" key="1">
    <source>
        <dbReference type="ARBA" id="ARBA00001974"/>
    </source>
</evidence>
<keyword evidence="7" id="KW-1185">Reference proteome</keyword>
<protein>
    <submittedName>
        <fullName evidence="6">FAD-dependent oxidoreductase</fullName>
    </submittedName>
</protein>
<dbReference type="InterPro" id="IPR050703">
    <property type="entry name" value="Flavin_MAO"/>
</dbReference>
<dbReference type="SUPFAM" id="SSF51905">
    <property type="entry name" value="FAD/NAD(P)-binding domain"/>
    <property type="match status" value="1"/>
</dbReference>
<dbReference type="Pfam" id="PF01593">
    <property type="entry name" value="Amino_oxidase"/>
    <property type="match status" value="1"/>
</dbReference>
<dbReference type="AlphaFoldDB" id="A0AA90SLM7"/>
<organism evidence="6 7">
    <name type="scientific">Tsukamurella strandjordii</name>
    <dbReference type="NCBI Taxonomy" id="147577"/>
    <lineage>
        <taxon>Bacteria</taxon>
        <taxon>Bacillati</taxon>
        <taxon>Actinomycetota</taxon>
        <taxon>Actinomycetes</taxon>
        <taxon>Mycobacteriales</taxon>
        <taxon>Tsukamurellaceae</taxon>
        <taxon>Tsukamurella</taxon>
    </lineage>
</organism>
<dbReference type="Proteomes" id="UP001178281">
    <property type="component" value="Unassembled WGS sequence"/>
</dbReference>
<dbReference type="RefSeq" id="WP_305111189.1">
    <property type="nucleotide sequence ID" value="NZ_JAUTIX010000003.1"/>
</dbReference>
<evidence type="ECO:0000313" key="6">
    <source>
        <dbReference type="EMBL" id="MDP0398273.1"/>
    </source>
</evidence>
<reference evidence="6" key="1">
    <citation type="submission" date="2023-08" db="EMBL/GenBank/DDBJ databases">
        <title>The draft genome of Tsukamurella strandjordii strain 050030.</title>
        <authorList>
            <person name="Zhao F."/>
            <person name="Feng Y."/>
            <person name="Zong Z."/>
        </authorList>
    </citation>
    <scope>NUCLEOTIDE SEQUENCE</scope>
    <source>
        <strain evidence="6">050030</strain>
    </source>
</reference>
<feature type="binding site" evidence="4">
    <location>
        <position position="17"/>
    </location>
    <ligand>
        <name>FAD</name>
        <dbReference type="ChEBI" id="CHEBI:57692"/>
    </ligand>
</feature>
<dbReference type="InterPro" id="IPR036188">
    <property type="entry name" value="FAD/NAD-bd_sf"/>
</dbReference>
<dbReference type="InterPro" id="IPR001613">
    <property type="entry name" value="Flavin_amine_oxidase"/>
</dbReference>
<feature type="domain" description="Amine oxidase" evidence="5">
    <location>
        <begin position="16"/>
        <end position="444"/>
    </location>
</feature>
<feature type="binding site" evidence="4">
    <location>
        <position position="235"/>
    </location>
    <ligand>
        <name>FAD</name>
        <dbReference type="ChEBI" id="CHEBI:57692"/>
    </ligand>
</feature>
<evidence type="ECO:0000256" key="2">
    <source>
        <dbReference type="ARBA" id="ARBA00005995"/>
    </source>
</evidence>
<dbReference type="SUPFAM" id="SSF54373">
    <property type="entry name" value="FAD-linked reductases, C-terminal domain"/>
    <property type="match status" value="1"/>
</dbReference>
<dbReference type="Gene3D" id="3.50.50.60">
    <property type="entry name" value="FAD/NAD(P)-binding domain"/>
    <property type="match status" value="1"/>
</dbReference>
<dbReference type="PANTHER" id="PTHR43563:SF1">
    <property type="entry name" value="AMINE OXIDASE [FLAVIN-CONTAINING] B"/>
    <property type="match status" value="1"/>
</dbReference>
<sequence>MTSTNSYDTIVVGAGLSGLTAADDLRRTGADVCVVEARDRIGGRILTRRSRSGAPVEMGAAFVGPRQYEIQVLARRHGLALKPTWDDGVHLGQFGGAVRTWRGGLPFIGPLNSASALAGIALMNRLSRQVTPERPWSSKRAGSLDALSVEEWLAGLPLPHESRALLTTSLRSIFAADLAEISLLHALTCIRSADGFRNYMRASGKQQLRFADGASSLCDALAEPLRSSIRLSEPVRAITSGSSVTVWTDRGEIVAPRVIVAIPPRHVGQIDYTPVLSDTRQRVLHDFTDGQVLKYHLLYREPFWRTRNLSGKSMSHDGLVTMTFDHSTEDEGTLVAFVVGAHARRLLHLPQQERVSAVTHALVDRFGDEVRSPVESLVHEWNEDPWSSGCFAGFLPPGSWTSHPTEPAAPHGRIHFAGTETATRYFGAMEGAVTAGQRAAREVLAAQRMGAGA</sequence>
<feature type="binding site" evidence="4">
    <location>
        <begin position="36"/>
        <end position="37"/>
    </location>
    <ligand>
        <name>FAD</name>
        <dbReference type="ChEBI" id="CHEBI:57692"/>
    </ligand>
</feature>
<gene>
    <name evidence="6" type="ORF">Q7X28_10080</name>
</gene>
<dbReference type="EMBL" id="JAUTIX010000003">
    <property type="protein sequence ID" value="MDP0398273.1"/>
    <property type="molecule type" value="Genomic_DNA"/>
</dbReference>
<keyword evidence="3" id="KW-0560">Oxidoreductase</keyword>
<dbReference type="PRINTS" id="PR00757">
    <property type="entry name" value="AMINEOXDASEF"/>
</dbReference>